<keyword evidence="1" id="KW-0732">Signal</keyword>
<reference evidence="3" key="1">
    <citation type="journal article" date="2019" name="Int. J. Syst. Evol. Microbiol.">
        <title>The Global Catalogue of Microorganisms (GCM) 10K type strain sequencing project: providing services to taxonomists for standard genome sequencing and annotation.</title>
        <authorList>
            <consortium name="The Broad Institute Genomics Platform"/>
            <consortium name="The Broad Institute Genome Sequencing Center for Infectious Disease"/>
            <person name="Wu L."/>
            <person name="Ma J."/>
        </authorList>
    </citation>
    <scope>NUCLEOTIDE SEQUENCE [LARGE SCALE GENOMIC DNA]</scope>
    <source>
        <strain evidence="3">JCM 17705</strain>
    </source>
</reference>
<feature type="signal peptide" evidence="1">
    <location>
        <begin position="1"/>
        <end position="20"/>
    </location>
</feature>
<comment type="caution">
    <text evidence="2">The sequence shown here is derived from an EMBL/GenBank/DDBJ whole genome shotgun (WGS) entry which is preliminary data.</text>
</comment>
<gene>
    <name evidence="2" type="ORF">GCM10023149_01080</name>
</gene>
<organism evidence="2 3">
    <name type="scientific">Mucilaginibacter gynuensis</name>
    <dbReference type="NCBI Taxonomy" id="1302236"/>
    <lineage>
        <taxon>Bacteria</taxon>
        <taxon>Pseudomonadati</taxon>
        <taxon>Bacteroidota</taxon>
        <taxon>Sphingobacteriia</taxon>
        <taxon>Sphingobacteriales</taxon>
        <taxon>Sphingobacteriaceae</taxon>
        <taxon>Mucilaginibacter</taxon>
    </lineage>
</organism>
<sequence length="127" mass="13886">MKKLLLIIAFVGGLGTLANAQTKVEKTPGQKAQHLTAKLQKELKLNVTQAKQVNAILLTQVTKVDSVKANKTQGDKKQHKAARKEILANTDQQISAILTADQKKAYIALKAAQKEKHKGHKEAAEKE</sequence>
<dbReference type="EMBL" id="BAABFT010000001">
    <property type="protein sequence ID" value="GAA4307511.1"/>
    <property type="molecule type" value="Genomic_DNA"/>
</dbReference>
<protein>
    <recommendedName>
        <fullName evidence="4">LTXXQ motif family protein</fullName>
    </recommendedName>
</protein>
<accession>A0ABP8FN60</accession>
<evidence type="ECO:0008006" key="4">
    <source>
        <dbReference type="Google" id="ProtNLM"/>
    </source>
</evidence>
<keyword evidence="3" id="KW-1185">Reference proteome</keyword>
<dbReference type="Proteomes" id="UP001500582">
    <property type="component" value="Unassembled WGS sequence"/>
</dbReference>
<feature type="chain" id="PRO_5046257048" description="LTXXQ motif family protein" evidence="1">
    <location>
        <begin position="21"/>
        <end position="127"/>
    </location>
</feature>
<evidence type="ECO:0000313" key="3">
    <source>
        <dbReference type="Proteomes" id="UP001500582"/>
    </source>
</evidence>
<dbReference type="RefSeq" id="WP_345209017.1">
    <property type="nucleotide sequence ID" value="NZ_BAABFT010000001.1"/>
</dbReference>
<evidence type="ECO:0000313" key="2">
    <source>
        <dbReference type="EMBL" id="GAA4307511.1"/>
    </source>
</evidence>
<proteinExistence type="predicted"/>
<name>A0ABP8FN60_9SPHI</name>
<evidence type="ECO:0000256" key="1">
    <source>
        <dbReference type="SAM" id="SignalP"/>
    </source>
</evidence>